<dbReference type="KEGG" id="hts:HMJ29_16995"/>
<feature type="compositionally biased region" description="Polar residues" evidence="1">
    <location>
        <begin position="177"/>
        <end position="186"/>
    </location>
</feature>
<organism evidence="2 3">
    <name type="scientific">Hymenobacter taeanensis</name>
    <dbReference type="NCBI Taxonomy" id="2735321"/>
    <lineage>
        <taxon>Bacteria</taxon>
        <taxon>Pseudomonadati</taxon>
        <taxon>Bacteroidota</taxon>
        <taxon>Cytophagia</taxon>
        <taxon>Cytophagales</taxon>
        <taxon>Hymenobacteraceae</taxon>
        <taxon>Hymenobacter</taxon>
    </lineage>
</organism>
<gene>
    <name evidence="2" type="ORF">HMJ29_16995</name>
</gene>
<keyword evidence="3" id="KW-1185">Reference proteome</keyword>
<feature type="compositionally biased region" description="Polar residues" evidence="1">
    <location>
        <begin position="1"/>
        <end position="15"/>
    </location>
</feature>
<name>A0A6M6BKG1_9BACT</name>
<feature type="compositionally biased region" description="Polar residues" evidence="1">
    <location>
        <begin position="68"/>
        <end position="89"/>
    </location>
</feature>
<feature type="region of interest" description="Disordered" evidence="1">
    <location>
        <begin position="1"/>
        <end position="186"/>
    </location>
</feature>
<protein>
    <submittedName>
        <fullName evidence="2">Uncharacterized protein</fullName>
    </submittedName>
</protein>
<sequence>MATNFHPSNEQNSATDPAKLGADQGPGASPEADPRDMSSVLADPGNYRDQVALRHPGSTEATPGGTAAPQQGSEFDQQRRQGATGSGDNSGAVGAGEGMGRAGFNNDEDRGYDQSGHRGGLGASGGHEDLSDRALPSDQNAFTGGYGGADYTQPSSSQTKDLGLNSPKPTTGGAAPDTQNAVNESD</sequence>
<dbReference type="Proteomes" id="UP000501623">
    <property type="component" value="Chromosome"/>
</dbReference>
<dbReference type="AlphaFoldDB" id="A0A6M6BKG1"/>
<feature type="compositionally biased region" description="Basic and acidic residues" evidence="1">
    <location>
        <begin position="107"/>
        <end position="116"/>
    </location>
</feature>
<evidence type="ECO:0000256" key="1">
    <source>
        <dbReference type="SAM" id="MobiDB-lite"/>
    </source>
</evidence>
<dbReference type="EMBL" id="CP053538">
    <property type="protein sequence ID" value="QJX48520.1"/>
    <property type="molecule type" value="Genomic_DNA"/>
</dbReference>
<evidence type="ECO:0000313" key="2">
    <source>
        <dbReference type="EMBL" id="QJX48520.1"/>
    </source>
</evidence>
<accession>A0A6M6BKG1</accession>
<dbReference type="RefSeq" id="WP_171592611.1">
    <property type="nucleotide sequence ID" value="NZ_CP053538.1"/>
</dbReference>
<evidence type="ECO:0000313" key="3">
    <source>
        <dbReference type="Proteomes" id="UP000501623"/>
    </source>
</evidence>
<reference evidence="2 3" key="1">
    <citation type="submission" date="2020-05" db="EMBL/GenBank/DDBJ databases">
        <title>Complete genome sequence of Hymenobacter sp. TS19 in Coasted Sand Dune.</title>
        <authorList>
            <person name="Lee J.-H."/>
            <person name="Jung J.-H."/>
            <person name="Jeong S."/>
            <person name="Zhao L."/>
            <person name="Kim M.-K."/>
            <person name="Seo H.-S."/>
            <person name="Lim S."/>
        </authorList>
    </citation>
    <scope>NUCLEOTIDE SEQUENCE [LARGE SCALE GENOMIC DNA]</scope>
    <source>
        <strain evidence="2 3">TS19</strain>
    </source>
</reference>
<proteinExistence type="predicted"/>